<accession>A0A0R2MTH8</accession>
<evidence type="ECO:0000313" key="3">
    <source>
        <dbReference type="Proteomes" id="UP000050969"/>
    </source>
</evidence>
<gene>
    <name evidence="2" type="ORF">IV56_GL000607</name>
</gene>
<name>A0A0R2MTH8_9LACO</name>
<dbReference type="AlphaFoldDB" id="A0A0R2MTH8"/>
<dbReference type="Proteomes" id="UP000050969">
    <property type="component" value="Unassembled WGS sequence"/>
</dbReference>
<comment type="caution">
    <text evidence="2">The sequence shown here is derived from an EMBL/GenBank/DDBJ whole genome shotgun (WGS) entry which is preliminary data.</text>
</comment>
<dbReference type="PATRIC" id="fig|1293598.4.peg.649"/>
<evidence type="ECO:0000256" key="1">
    <source>
        <dbReference type="ARBA" id="ARBA00009580"/>
    </source>
</evidence>
<dbReference type="Gene3D" id="3.90.190.10">
    <property type="entry name" value="Protein tyrosine phosphatase superfamily"/>
    <property type="match status" value="1"/>
</dbReference>
<dbReference type="EMBL" id="JQCE01000027">
    <property type="protein sequence ID" value="KRO16920.1"/>
    <property type="molecule type" value="Genomic_DNA"/>
</dbReference>
<dbReference type="Pfam" id="PF13350">
    <property type="entry name" value="Y_phosphatase3"/>
    <property type="match status" value="1"/>
</dbReference>
<sequence>MQQGYILEPKLLNIHHGFNFRDLGGYQTKAGQTIRSHKVIRSAKLDLLSDRDQAYLVNYGLKTDVDFRSPEEQLKEPDRVPTGVDYHFVPVFPTDETKNSTKPENLQEKFSSDPQAGFENMVTTYRDLVNLDSSKKAYRTFFDLLLANEADHDALLFHCSAGKDRTGMGAVYLLSALDVDPATIRQDYLAANRYIQEPLEEMLKHVRQSGGNDNLAQSMTDLWTVNGAYLDSALQTITSEYGNMANYLKDELKLSDSQQQDLRRLYLEA</sequence>
<dbReference type="InterPro" id="IPR016130">
    <property type="entry name" value="Tyr_Pase_AS"/>
</dbReference>
<comment type="similarity">
    <text evidence="1">Belongs to the protein-tyrosine phosphatase family.</text>
</comment>
<dbReference type="STRING" id="1293598.IV56_GL000607"/>
<dbReference type="InterPro" id="IPR026893">
    <property type="entry name" value="Tyr/Ser_Pase_IphP-type"/>
</dbReference>
<organism evidence="2 3">
    <name type="scientific">Lacticaseibacillus saniviri JCM 17471 = DSM 24301</name>
    <dbReference type="NCBI Taxonomy" id="1293598"/>
    <lineage>
        <taxon>Bacteria</taxon>
        <taxon>Bacillati</taxon>
        <taxon>Bacillota</taxon>
        <taxon>Bacilli</taxon>
        <taxon>Lactobacillales</taxon>
        <taxon>Lactobacillaceae</taxon>
        <taxon>Lacticaseibacillus</taxon>
    </lineage>
</organism>
<dbReference type="PANTHER" id="PTHR31126:SF1">
    <property type="entry name" value="TYROSINE SPECIFIC PROTEIN PHOSPHATASES DOMAIN-CONTAINING PROTEIN"/>
    <property type="match status" value="1"/>
</dbReference>
<keyword evidence="3" id="KW-1185">Reference proteome</keyword>
<reference evidence="2 3" key="1">
    <citation type="journal article" date="2015" name="Genome Announc.">
        <title>Expanding the biotechnology potential of lactobacilli through comparative genomics of 213 strains and associated genera.</title>
        <authorList>
            <person name="Sun Z."/>
            <person name="Harris H.M."/>
            <person name="McCann A."/>
            <person name="Guo C."/>
            <person name="Argimon S."/>
            <person name="Zhang W."/>
            <person name="Yang X."/>
            <person name="Jeffery I.B."/>
            <person name="Cooney J.C."/>
            <person name="Kagawa T.F."/>
            <person name="Liu W."/>
            <person name="Song Y."/>
            <person name="Salvetti E."/>
            <person name="Wrobel A."/>
            <person name="Rasinkangas P."/>
            <person name="Parkhill J."/>
            <person name="Rea M.C."/>
            <person name="O'Sullivan O."/>
            <person name="Ritari J."/>
            <person name="Douillard F.P."/>
            <person name="Paul Ross R."/>
            <person name="Yang R."/>
            <person name="Briner A.E."/>
            <person name="Felis G.E."/>
            <person name="de Vos W.M."/>
            <person name="Barrangou R."/>
            <person name="Klaenhammer T.R."/>
            <person name="Caufield P.W."/>
            <person name="Cui Y."/>
            <person name="Zhang H."/>
            <person name="O'Toole P.W."/>
        </authorList>
    </citation>
    <scope>NUCLEOTIDE SEQUENCE [LARGE SCALE GENOMIC DNA]</scope>
    <source>
        <strain evidence="2 3">DSM 24301</strain>
    </source>
</reference>
<dbReference type="InterPro" id="IPR029021">
    <property type="entry name" value="Prot-tyrosine_phosphatase-like"/>
</dbReference>
<evidence type="ECO:0000313" key="2">
    <source>
        <dbReference type="EMBL" id="KRO16920.1"/>
    </source>
</evidence>
<dbReference type="GO" id="GO:0004721">
    <property type="term" value="F:phosphoprotein phosphatase activity"/>
    <property type="evidence" value="ECO:0007669"/>
    <property type="project" value="InterPro"/>
</dbReference>
<dbReference type="PROSITE" id="PS00383">
    <property type="entry name" value="TYR_PHOSPHATASE_1"/>
    <property type="match status" value="1"/>
</dbReference>
<proteinExistence type="inferred from homology"/>
<dbReference type="PANTHER" id="PTHR31126">
    <property type="entry name" value="TYROSINE-PROTEIN PHOSPHATASE"/>
    <property type="match status" value="1"/>
</dbReference>
<protein>
    <submittedName>
        <fullName evidence="2">Tyrosine-phosphatase</fullName>
    </submittedName>
</protein>
<dbReference type="SUPFAM" id="SSF52799">
    <property type="entry name" value="(Phosphotyrosine protein) phosphatases II"/>
    <property type="match status" value="1"/>
</dbReference>